<feature type="non-terminal residue" evidence="2">
    <location>
        <position position="66"/>
    </location>
</feature>
<organism evidence="3">
    <name type="scientific">Camponotus floridanus</name>
    <name type="common">Florida carpenter ant</name>
    <dbReference type="NCBI Taxonomy" id="104421"/>
    <lineage>
        <taxon>Eukaryota</taxon>
        <taxon>Metazoa</taxon>
        <taxon>Ecdysozoa</taxon>
        <taxon>Arthropoda</taxon>
        <taxon>Hexapoda</taxon>
        <taxon>Insecta</taxon>
        <taxon>Pterygota</taxon>
        <taxon>Neoptera</taxon>
        <taxon>Endopterygota</taxon>
        <taxon>Hymenoptera</taxon>
        <taxon>Apocrita</taxon>
        <taxon>Aculeata</taxon>
        <taxon>Formicoidea</taxon>
        <taxon>Formicidae</taxon>
        <taxon>Formicinae</taxon>
        <taxon>Camponotus</taxon>
    </lineage>
</organism>
<dbReference type="Proteomes" id="UP000000311">
    <property type="component" value="Unassembled WGS sequence"/>
</dbReference>
<dbReference type="AlphaFoldDB" id="E2A994"/>
<keyword evidence="3" id="KW-1185">Reference proteome</keyword>
<reference evidence="2 3" key="1">
    <citation type="journal article" date="2010" name="Science">
        <title>Genomic comparison of the ants Camponotus floridanus and Harpegnathos saltator.</title>
        <authorList>
            <person name="Bonasio R."/>
            <person name="Zhang G."/>
            <person name="Ye C."/>
            <person name="Mutti N.S."/>
            <person name="Fang X."/>
            <person name="Qin N."/>
            <person name="Donahue G."/>
            <person name="Yang P."/>
            <person name="Li Q."/>
            <person name="Li C."/>
            <person name="Zhang P."/>
            <person name="Huang Z."/>
            <person name="Berger S.L."/>
            <person name="Reinberg D."/>
            <person name="Wang J."/>
            <person name="Liebig J."/>
        </authorList>
    </citation>
    <scope>NUCLEOTIDE SEQUENCE [LARGE SCALE GENOMIC DNA]</scope>
    <source>
        <strain evidence="3">C129</strain>
    </source>
</reference>
<evidence type="ECO:0000313" key="3">
    <source>
        <dbReference type="Proteomes" id="UP000000311"/>
    </source>
</evidence>
<feature type="domain" description="Thioester reductase (TE)" evidence="1">
    <location>
        <begin position="7"/>
        <end position="64"/>
    </location>
</feature>
<feature type="non-terminal residue" evidence="2">
    <location>
        <position position="1"/>
    </location>
</feature>
<dbReference type="EMBL" id="GL437740">
    <property type="protein sequence ID" value="EFN69995.1"/>
    <property type="molecule type" value="Genomic_DNA"/>
</dbReference>
<evidence type="ECO:0000313" key="2">
    <source>
        <dbReference type="EMBL" id="EFN69995.1"/>
    </source>
</evidence>
<gene>
    <name evidence="2" type="ORF">EAG_05367</name>
</gene>
<dbReference type="Gene3D" id="3.40.50.720">
    <property type="entry name" value="NAD(P)-binding Rossmann-like Domain"/>
    <property type="match status" value="1"/>
</dbReference>
<accession>E2A994</accession>
<proteinExistence type="predicted"/>
<dbReference type="InterPro" id="IPR013120">
    <property type="entry name" value="FAR_NAD-bd"/>
</dbReference>
<evidence type="ECO:0000259" key="1">
    <source>
        <dbReference type="Pfam" id="PF07993"/>
    </source>
</evidence>
<dbReference type="Pfam" id="PF07993">
    <property type="entry name" value="NAD_binding_4"/>
    <property type="match status" value="1"/>
</dbReference>
<protein>
    <submittedName>
        <fullName evidence="2">Fatty acyl-CoA reductase 1</fullName>
    </submittedName>
</protein>
<sequence>LIPNSGDENLGLSTVHRQMLIERVTIIIHSAASVKFNESLKYAIFTNIRSTRDICILTQSMKNLIV</sequence>
<name>E2A994_CAMFO</name>
<dbReference type="InParanoid" id="E2A994"/>